<organism evidence="2 3">
    <name type="scientific">Periweissella ghanensis</name>
    <dbReference type="NCBI Taxonomy" id="467997"/>
    <lineage>
        <taxon>Bacteria</taxon>
        <taxon>Bacillati</taxon>
        <taxon>Bacillota</taxon>
        <taxon>Bacilli</taxon>
        <taxon>Lactobacillales</taxon>
        <taxon>Lactobacillaceae</taxon>
        <taxon>Periweissella</taxon>
    </lineage>
</organism>
<keyword evidence="3" id="KW-1185">Reference proteome</keyword>
<evidence type="ECO:0000313" key="3">
    <source>
        <dbReference type="Proteomes" id="UP000789719"/>
    </source>
</evidence>
<evidence type="ECO:0008006" key="4">
    <source>
        <dbReference type="Google" id="ProtNLM"/>
    </source>
</evidence>
<evidence type="ECO:0000313" key="2">
    <source>
        <dbReference type="EMBL" id="CAH0418225.1"/>
    </source>
</evidence>
<name>A0ABN8BKI3_9LACO</name>
<evidence type="ECO:0000256" key="1">
    <source>
        <dbReference type="SAM" id="SignalP"/>
    </source>
</evidence>
<keyword evidence="1" id="KW-0732">Signal</keyword>
<sequence length="168" mass="18418">MKKFWLVVCTLLLGGTLAACGQKNYAGVQLDSGEYEQLMKNDKNIDTLLTRLNTFNYQKTSSADQVYEAVDAVMHDNAKGLTTTEKERLDIQLDNSPHGIKGIIQSAVKNKYAVDPSVASQFHDNFAVIIAATAKAVTNSDTQAQKVSTQLAKNLNVEKRLDSIGTQH</sequence>
<comment type="caution">
    <text evidence="2">The sequence shown here is derived from an EMBL/GenBank/DDBJ whole genome shotgun (WGS) entry which is preliminary data.</text>
</comment>
<dbReference type="Proteomes" id="UP000789719">
    <property type="component" value="Unassembled WGS sequence"/>
</dbReference>
<dbReference type="PROSITE" id="PS51257">
    <property type="entry name" value="PROKAR_LIPOPROTEIN"/>
    <property type="match status" value="1"/>
</dbReference>
<dbReference type="EMBL" id="CAKKNT010000005">
    <property type="protein sequence ID" value="CAH0418225.1"/>
    <property type="molecule type" value="Genomic_DNA"/>
</dbReference>
<proteinExistence type="predicted"/>
<reference evidence="2 3" key="1">
    <citation type="submission" date="2021-11" db="EMBL/GenBank/DDBJ databases">
        <authorList>
            <person name="Depoorter E."/>
        </authorList>
    </citation>
    <scope>NUCLEOTIDE SEQUENCE [LARGE SCALE GENOMIC DNA]</scope>
    <source>
        <strain evidence="2 3">LMG 24286</strain>
    </source>
</reference>
<feature type="signal peptide" evidence="1">
    <location>
        <begin position="1"/>
        <end position="21"/>
    </location>
</feature>
<dbReference type="RefSeq" id="WP_230098324.1">
    <property type="nucleotide sequence ID" value="NZ_CAKKNT010000005.1"/>
</dbReference>
<protein>
    <recommendedName>
        <fullName evidence="4">Lipoprotein</fullName>
    </recommendedName>
</protein>
<feature type="chain" id="PRO_5045588421" description="Lipoprotein" evidence="1">
    <location>
        <begin position="22"/>
        <end position="168"/>
    </location>
</feature>
<accession>A0ABN8BKI3</accession>
<gene>
    <name evidence="2" type="ORF">WGH24286_00642</name>
</gene>